<feature type="chain" id="PRO_5022884552" evidence="2">
    <location>
        <begin position="20"/>
        <end position="195"/>
    </location>
</feature>
<comment type="caution">
    <text evidence="3">The sequence shown here is derived from an EMBL/GenBank/DDBJ whole genome shotgun (WGS) entry which is preliminary data.</text>
</comment>
<evidence type="ECO:0000313" key="4">
    <source>
        <dbReference type="Proteomes" id="UP000324748"/>
    </source>
</evidence>
<evidence type="ECO:0000256" key="2">
    <source>
        <dbReference type="SAM" id="SignalP"/>
    </source>
</evidence>
<evidence type="ECO:0000313" key="3">
    <source>
        <dbReference type="EMBL" id="KAA1075007.1"/>
    </source>
</evidence>
<organism evidence="3 4">
    <name type="scientific">Puccinia graminis f. sp. tritici</name>
    <dbReference type="NCBI Taxonomy" id="56615"/>
    <lineage>
        <taxon>Eukaryota</taxon>
        <taxon>Fungi</taxon>
        <taxon>Dikarya</taxon>
        <taxon>Basidiomycota</taxon>
        <taxon>Pucciniomycotina</taxon>
        <taxon>Pucciniomycetes</taxon>
        <taxon>Pucciniales</taxon>
        <taxon>Pucciniaceae</taxon>
        <taxon>Puccinia</taxon>
    </lineage>
</organism>
<keyword evidence="4" id="KW-1185">Reference proteome</keyword>
<feature type="compositionally biased region" description="Gly residues" evidence="1">
    <location>
        <begin position="54"/>
        <end position="65"/>
    </location>
</feature>
<feature type="region of interest" description="Disordered" evidence="1">
    <location>
        <begin position="143"/>
        <end position="176"/>
    </location>
</feature>
<proteinExistence type="predicted"/>
<sequence>MYCMSIIAVAVALVQGALASPTPYAVFPGSDSFAGPQDRTYQPTRDQYPSFGTDGYGSGRTGGYGSDRTDGYGPGRPDGYGSGRIGGYGYPSDHSDSYPSGRFGNGYHGNGIDSTAGTPTDMYPPSFFHDVSPDLTGVPSLDYTGVGPDRSYLSPDETDSNLGDRLTDSKAADGYPRQHAVMLAKSKKEAKDAKQ</sequence>
<reference evidence="3 4" key="1">
    <citation type="submission" date="2019-05" db="EMBL/GenBank/DDBJ databases">
        <title>Emergence of the Ug99 lineage of the wheat stem rust pathogen through somatic hybridization.</title>
        <authorList>
            <person name="Li F."/>
            <person name="Upadhyaya N.M."/>
            <person name="Sperschneider J."/>
            <person name="Matny O."/>
            <person name="Nguyen-Phuc H."/>
            <person name="Mago R."/>
            <person name="Raley C."/>
            <person name="Miller M.E."/>
            <person name="Silverstein K.A.T."/>
            <person name="Henningsen E."/>
            <person name="Hirsch C.D."/>
            <person name="Visser B."/>
            <person name="Pretorius Z.A."/>
            <person name="Steffenson B.J."/>
            <person name="Schwessinger B."/>
            <person name="Dodds P.N."/>
            <person name="Figueroa M."/>
        </authorList>
    </citation>
    <scope>NUCLEOTIDE SEQUENCE [LARGE SCALE GENOMIC DNA]</scope>
    <source>
        <strain evidence="3">21-0</strain>
    </source>
</reference>
<dbReference type="EMBL" id="VSWC01000157">
    <property type="protein sequence ID" value="KAA1075007.1"/>
    <property type="molecule type" value="Genomic_DNA"/>
</dbReference>
<accession>A0A5B0MD01</accession>
<feature type="region of interest" description="Disordered" evidence="1">
    <location>
        <begin position="35"/>
        <end position="97"/>
    </location>
</feature>
<evidence type="ECO:0000256" key="1">
    <source>
        <dbReference type="SAM" id="MobiDB-lite"/>
    </source>
</evidence>
<name>A0A5B0MD01_PUCGR</name>
<dbReference type="Proteomes" id="UP000324748">
    <property type="component" value="Unassembled WGS sequence"/>
</dbReference>
<dbReference type="AlphaFoldDB" id="A0A5B0MD01"/>
<gene>
    <name evidence="3" type="ORF">PGT21_026983</name>
</gene>
<keyword evidence="2" id="KW-0732">Signal</keyword>
<feature type="signal peptide" evidence="2">
    <location>
        <begin position="1"/>
        <end position="19"/>
    </location>
</feature>
<feature type="compositionally biased region" description="Gly residues" evidence="1">
    <location>
        <begin position="72"/>
        <end position="89"/>
    </location>
</feature>
<protein>
    <submittedName>
        <fullName evidence="3">Uncharacterized protein</fullName>
    </submittedName>
</protein>